<dbReference type="Proteomes" id="UP001221898">
    <property type="component" value="Unassembled WGS sequence"/>
</dbReference>
<feature type="region of interest" description="Disordered" evidence="1">
    <location>
        <begin position="1"/>
        <end position="52"/>
    </location>
</feature>
<comment type="caution">
    <text evidence="2">The sequence shown here is derived from an EMBL/GenBank/DDBJ whole genome shotgun (WGS) entry which is preliminary data.</text>
</comment>
<evidence type="ECO:0000256" key="1">
    <source>
        <dbReference type="SAM" id="MobiDB-lite"/>
    </source>
</evidence>
<organism evidence="2 3">
    <name type="scientific">Aldrovandia affinis</name>
    <dbReference type="NCBI Taxonomy" id="143900"/>
    <lineage>
        <taxon>Eukaryota</taxon>
        <taxon>Metazoa</taxon>
        <taxon>Chordata</taxon>
        <taxon>Craniata</taxon>
        <taxon>Vertebrata</taxon>
        <taxon>Euteleostomi</taxon>
        <taxon>Actinopterygii</taxon>
        <taxon>Neopterygii</taxon>
        <taxon>Teleostei</taxon>
        <taxon>Notacanthiformes</taxon>
        <taxon>Halosauridae</taxon>
        <taxon>Aldrovandia</taxon>
    </lineage>
</organism>
<keyword evidence="3" id="KW-1185">Reference proteome</keyword>
<dbReference type="AlphaFoldDB" id="A0AAD7SKD1"/>
<feature type="region of interest" description="Disordered" evidence="1">
    <location>
        <begin position="123"/>
        <end position="162"/>
    </location>
</feature>
<name>A0AAD7SKD1_9TELE</name>
<evidence type="ECO:0000313" key="3">
    <source>
        <dbReference type="Proteomes" id="UP001221898"/>
    </source>
</evidence>
<evidence type="ECO:0000313" key="2">
    <source>
        <dbReference type="EMBL" id="KAJ8403893.1"/>
    </source>
</evidence>
<proteinExistence type="predicted"/>
<dbReference type="EMBL" id="JAINUG010000056">
    <property type="protein sequence ID" value="KAJ8403893.1"/>
    <property type="molecule type" value="Genomic_DNA"/>
</dbReference>
<feature type="compositionally biased region" description="Polar residues" evidence="1">
    <location>
        <begin position="13"/>
        <end position="22"/>
    </location>
</feature>
<protein>
    <submittedName>
        <fullName evidence="2">Uncharacterized protein</fullName>
    </submittedName>
</protein>
<accession>A0AAD7SKD1</accession>
<sequence length="162" mass="17367">MKPQRQYNGARKLTTQPTSVSTLIPCPPQRRGCPHRNDLTLGGPPETREKCCSAPRADLRSVRRHSTLRFPVRFISQCVSPGDDAPGLADRAPTDTPLGGASSHSRSGAVLSFPRLNEGAASLRAPCSGDARPRSACIASHRARNHSRSRCSANHVPSLSVP</sequence>
<feature type="region of interest" description="Disordered" evidence="1">
    <location>
        <begin position="81"/>
        <end position="110"/>
    </location>
</feature>
<reference evidence="2" key="1">
    <citation type="journal article" date="2023" name="Science">
        <title>Genome structures resolve the early diversification of teleost fishes.</title>
        <authorList>
            <person name="Parey E."/>
            <person name="Louis A."/>
            <person name="Montfort J."/>
            <person name="Bouchez O."/>
            <person name="Roques C."/>
            <person name="Iampietro C."/>
            <person name="Lluch J."/>
            <person name="Castinel A."/>
            <person name="Donnadieu C."/>
            <person name="Desvignes T."/>
            <person name="Floi Bucao C."/>
            <person name="Jouanno E."/>
            <person name="Wen M."/>
            <person name="Mejri S."/>
            <person name="Dirks R."/>
            <person name="Jansen H."/>
            <person name="Henkel C."/>
            <person name="Chen W.J."/>
            <person name="Zahm M."/>
            <person name="Cabau C."/>
            <person name="Klopp C."/>
            <person name="Thompson A.W."/>
            <person name="Robinson-Rechavi M."/>
            <person name="Braasch I."/>
            <person name="Lecointre G."/>
            <person name="Bobe J."/>
            <person name="Postlethwait J.H."/>
            <person name="Berthelot C."/>
            <person name="Roest Crollius H."/>
            <person name="Guiguen Y."/>
        </authorList>
    </citation>
    <scope>NUCLEOTIDE SEQUENCE</scope>
    <source>
        <strain evidence="2">NC1722</strain>
    </source>
</reference>
<gene>
    <name evidence="2" type="ORF">AAFF_G00347610</name>
</gene>